<feature type="compositionally biased region" description="Low complexity" evidence="5">
    <location>
        <begin position="172"/>
        <end position="204"/>
    </location>
</feature>
<dbReference type="Pfam" id="PF14608">
    <property type="entry name" value="zf-CCCH_2"/>
    <property type="match status" value="3"/>
</dbReference>
<name>A0A507DU10_9FUNG</name>
<feature type="domain" description="C3H1-type" evidence="7">
    <location>
        <begin position="141"/>
        <end position="168"/>
    </location>
</feature>
<evidence type="ECO:0000256" key="4">
    <source>
        <dbReference type="PROSITE-ProRule" id="PRU00723"/>
    </source>
</evidence>
<feature type="domain" description="C3H1-type" evidence="7">
    <location>
        <begin position="205"/>
        <end position="232"/>
    </location>
</feature>
<feature type="transmembrane region" description="Helical" evidence="6">
    <location>
        <begin position="437"/>
        <end position="459"/>
    </location>
</feature>
<feature type="zinc finger region" description="C3H1-type" evidence="4">
    <location>
        <begin position="141"/>
        <end position="168"/>
    </location>
</feature>
<dbReference type="PANTHER" id="PTHR21780">
    <property type="entry name" value="TRANSMEMBRANE PROTEIN 209"/>
    <property type="match status" value="1"/>
</dbReference>
<evidence type="ECO:0000256" key="2">
    <source>
        <dbReference type="ARBA" id="ARBA00022771"/>
    </source>
</evidence>
<keyword evidence="9" id="KW-1185">Reference proteome</keyword>
<evidence type="ECO:0000256" key="5">
    <source>
        <dbReference type="SAM" id="MobiDB-lite"/>
    </source>
</evidence>
<evidence type="ECO:0000313" key="8">
    <source>
        <dbReference type="EMBL" id="TPX54428.1"/>
    </source>
</evidence>
<dbReference type="PANTHER" id="PTHR21780:SF0">
    <property type="entry name" value="TRANSMEMBRANE PROTEIN 209"/>
    <property type="match status" value="1"/>
</dbReference>
<dbReference type="GO" id="GO:0016020">
    <property type="term" value="C:membrane"/>
    <property type="evidence" value="ECO:0007669"/>
    <property type="project" value="TreeGrafter"/>
</dbReference>
<dbReference type="Proteomes" id="UP000317494">
    <property type="component" value="Unassembled WGS sequence"/>
</dbReference>
<feature type="region of interest" description="Disordered" evidence="5">
    <location>
        <begin position="1011"/>
        <end position="1043"/>
    </location>
</feature>
<dbReference type="Pfam" id="PF09786">
    <property type="entry name" value="CytochromB561_N"/>
    <property type="match status" value="1"/>
</dbReference>
<keyword evidence="6" id="KW-0472">Membrane</keyword>
<dbReference type="SUPFAM" id="SSF90229">
    <property type="entry name" value="CCCH zinc finger"/>
    <property type="match status" value="3"/>
</dbReference>
<keyword evidence="6" id="KW-1133">Transmembrane helix</keyword>
<keyword evidence="3 4" id="KW-0862">Zinc</keyword>
<gene>
    <name evidence="8" type="ORF">SeMB42_g00276</name>
</gene>
<dbReference type="AlphaFoldDB" id="A0A507DU10"/>
<feature type="domain" description="C3H1-type" evidence="7">
    <location>
        <begin position="59"/>
        <end position="86"/>
    </location>
</feature>
<feature type="compositionally biased region" description="Polar residues" evidence="5">
    <location>
        <begin position="1140"/>
        <end position="1161"/>
    </location>
</feature>
<dbReference type="InterPro" id="IPR000571">
    <property type="entry name" value="Znf_CCCH"/>
</dbReference>
<evidence type="ECO:0000256" key="1">
    <source>
        <dbReference type="ARBA" id="ARBA00022723"/>
    </source>
</evidence>
<feature type="region of interest" description="Disordered" evidence="5">
    <location>
        <begin position="1062"/>
        <end position="1161"/>
    </location>
</feature>
<feature type="transmembrane region" description="Helical" evidence="6">
    <location>
        <begin position="404"/>
        <end position="425"/>
    </location>
</feature>
<dbReference type="InterPro" id="IPR036855">
    <property type="entry name" value="Znf_CCCH_sf"/>
</dbReference>
<reference evidence="8 9" key="1">
    <citation type="journal article" date="2019" name="Sci. Rep.">
        <title>Comparative genomics of chytrid fungi reveal insights into the obligate biotrophic and pathogenic lifestyle of Synchytrium endobioticum.</title>
        <authorList>
            <person name="van de Vossenberg B.T.L.H."/>
            <person name="Warris S."/>
            <person name="Nguyen H.D.T."/>
            <person name="van Gent-Pelzer M.P.E."/>
            <person name="Joly D.L."/>
            <person name="van de Geest H.C."/>
            <person name="Bonants P.J.M."/>
            <person name="Smith D.S."/>
            <person name="Levesque C.A."/>
            <person name="van der Lee T.A.J."/>
        </authorList>
    </citation>
    <scope>NUCLEOTIDE SEQUENCE [LARGE SCALE GENOMIC DNA]</scope>
    <source>
        <strain evidence="8 9">MB42</strain>
    </source>
</reference>
<comment type="caution">
    <text evidence="8">The sequence shown here is derived from an EMBL/GenBank/DDBJ whole genome shotgun (WGS) entry which is preliminary data.</text>
</comment>
<proteinExistence type="predicted"/>
<keyword evidence="6" id="KW-0812">Transmembrane</keyword>
<keyword evidence="1 4" id="KW-0479">Metal-binding</keyword>
<feature type="region of interest" description="Disordered" evidence="5">
    <location>
        <begin position="172"/>
        <end position="207"/>
    </location>
</feature>
<evidence type="ECO:0000256" key="6">
    <source>
        <dbReference type="SAM" id="Phobius"/>
    </source>
</evidence>
<dbReference type="Gene3D" id="4.10.1000.10">
    <property type="entry name" value="Zinc finger, CCCH-type"/>
    <property type="match status" value="3"/>
</dbReference>
<feature type="compositionally biased region" description="Polar residues" evidence="5">
    <location>
        <begin position="112"/>
        <end position="132"/>
    </location>
</feature>
<dbReference type="GO" id="GO:0008270">
    <property type="term" value="F:zinc ion binding"/>
    <property type="evidence" value="ECO:0007669"/>
    <property type="project" value="UniProtKB-KW"/>
</dbReference>
<evidence type="ECO:0000259" key="7">
    <source>
        <dbReference type="PROSITE" id="PS50103"/>
    </source>
</evidence>
<sequence length="1161" mass="123962">MGDYAAQNKQVGNESMMQPPPLYMVPGPVPIYTTVSSKHGAPGAAYGASPQFVPSNPSGEVRPPCRFWGSGNCRYGDQCWYSHSLPVASGAPPLSSAMMMMPPPSMMTGSPQASQSIPKNSVQSNSQTSPTLLSERPRAYAAKTVQCKFWAVGRCTKGAACPFAHTTSAPPAIPTQIPIQNGHNVSSNGRSSYNNSHSSNNSNNRQSKQPCRYFLGGRCNNGPLCRFSHAPLVTPLLGSGTSGAAGAGNSAFTQYLFVQDDGPSSSSGCPLIEADPEDITDSSDDGNDIVRVSSATRGDLDKLAEEIINLDVFELESPTEAELDELMAEGIDPSDPELWDRLVAIRRGGRRVASSKEKMDGKKQQMGTPTSLRYNAGGITSPIVDRVLNQKSLSSWSSQDTSRLSVNTGSLIVLLYLYISGYLRAIQAFISLRISVFLSKSVLPLFVYAVVLLLVSNIIQCIIKYYRKPPDFASVALSPQQRKLLGLSPISDDHSFSSVIGPRPLSTMVRTGSKLDQASPLTRRVAPTTSSTVGLEARSPFTTRSAPTSFYSSAQPSPPSAAPTTPFTPVSATKSITSPLSSFLLRRSPMGLGQDHIRDLKHLDAVLGPKDNALLGSDTPHSPPFSQAATFQPTPPQLGKFQPASRTIKGPAQPAQVRKENGLYMYDPSLVLQELNIEDYIEEWTEKMRKWMSAKVLNPLVKRIDKTDSVFREANLSHLDTKTKAVSLVGGAWVPQPQQTQSAPAATGGFFQPASSTFGASTSVFGRPTTTAPTTSGFGLSLGAPAAQVNPSSRPSTLEDLFAGYSRDATVQERMKLEKYLIVPGHPANRLYILERIRTLSKGGVVGAYQWTGGADWEGKPWDKHKDLPSDLLLLLHLFATFMDETITPWDEYGRGEAFSRRHVTLFEAPSLDPMTSIQIRLADPNPPNLQLIVNYDTQSGVEKRIWQTFPKRNNLFHALSIFVYYVKVTAGGFLGVADLRSKSIDLIYVVEPQPSYSPFLSGPLHQAASITRSASGTSPQRGSIMGETSMTPGATYAGLTPASANPGSTGLGGMVGAGTGSGGIASSTRTPLPNPFVAPRSGGIKSGASDSRDAGYAGPSSSSSVGGGTSSGFTSGTSSKRSEVNTTPFGTPTPVPNGFNMSSLSSTPSVQFTLPKNKTL</sequence>
<feature type="compositionally biased region" description="Low complexity" evidence="5">
    <location>
        <begin position="562"/>
        <end position="572"/>
    </location>
</feature>
<accession>A0A507DU10</accession>
<feature type="zinc finger region" description="C3H1-type" evidence="4">
    <location>
        <begin position="59"/>
        <end position="86"/>
    </location>
</feature>
<protein>
    <recommendedName>
        <fullName evidence="7">C3H1-type domain-containing protein</fullName>
    </recommendedName>
</protein>
<dbReference type="InterPro" id="IPR019176">
    <property type="entry name" value="Cytochrome_B561-rel"/>
</dbReference>
<organism evidence="8 9">
    <name type="scientific">Synchytrium endobioticum</name>
    <dbReference type="NCBI Taxonomy" id="286115"/>
    <lineage>
        <taxon>Eukaryota</taxon>
        <taxon>Fungi</taxon>
        <taxon>Fungi incertae sedis</taxon>
        <taxon>Chytridiomycota</taxon>
        <taxon>Chytridiomycota incertae sedis</taxon>
        <taxon>Chytridiomycetes</taxon>
        <taxon>Synchytriales</taxon>
        <taxon>Synchytriaceae</taxon>
        <taxon>Synchytrium</taxon>
    </lineage>
</organism>
<feature type="zinc finger region" description="C3H1-type" evidence="4">
    <location>
        <begin position="205"/>
        <end position="232"/>
    </location>
</feature>
<feature type="compositionally biased region" description="Polar residues" evidence="5">
    <location>
        <begin position="1011"/>
        <end position="1033"/>
    </location>
</feature>
<dbReference type="SMART" id="SM00356">
    <property type="entry name" value="ZnF_C3H1"/>
    <property type="match status" value="3"/>
</dbReference>
<feature type="region of interest" description="Disordered" evidence="5">
    <location>
        <begin position="105"/>
        <end position="135"/>
    </location>
</feature>
<dbReference type="VEuPathDB" id="FungiDB:SeMB42_g00276"/>
<feature type="region of interest" description="Disordered" evidence="5">
    <location>
        <begin position="512"/>
        <end position="572"/>
    </location>
</feature>
<keyword evidence="2 4" id="KW-0863">Zinc-finger</keyword>
<evidence type="ECO:0000256" key="3">
    <source>
        <dbReference type="ARBA" id="ARBA00022833"/>
    </source>
</evidence>
<dbReference type="EMBL" id="QEAN01000005">
    <property type="protein sequence ID" value="TPX54428.1"/>
    <property type="molecule type" value="Genomic_DNA"/>
</dbReference>
<dbReference type="PROSITE" id="PS50103">
    <property type="entry name" value="ZF_C3H1"/>
    <property type="match status" value="3"/>
</dbReference>
<evidence type="ECO:0000313" key="9">
    <source>
        <dbReference type="Proteomes" id="UP000317494"/>
    </source>
</evidence>